<accession>A0A5C7SMP4</accession>
<dbReference type="Proteomes" id="UP000321192">
    <property type="component" value="Unassembled WGS sequence"/>
</dbReference>
<reference evidence="1 2" key="1">
    <citation type="submission" date="2018-09" db="EMBL/GenBank/DDBJ databases">
        <title>Metagenome Assembled Genomes from an Advanced Water Purification Facility.</title>
        <authorList>
            <person name="Stamps B.W."/>
            <person name="Spear J.R."/>
        </authorList>
    </citation>
    <scope>NUCLEOTIDE SEQUENCE [LARGE SCALE GENOMIC DNA]</scope>
    <source>
        <strain evidence="1">Bin_27_1</strain>
    </source>
</reference>
<comment type="caution">
    <text evidence="1">The sequence shown here is derived from an EMBL/GenBank/DDBJ whole genome shotgun (WGS) entry which is preliminary data.</text>
</comment>
<gene>
    <name evidence="1" type="ORF">E6Q80_10660</name>
</gene>
<evidence type="ECO:0000313" key="2">
    <source>
        <dbReference type="Proteomes" id="UP000321192"/>
    </source>
</evidence>
<dbReference type="EMBL" id="SSFD01000165">
    <property type="protein sequence ID" value="TXH84890.1"/>
    <property type="molecule type" value="Genomic_DNA"/>
</dbReference>
<proteinExistence type="predicted"/>
<sequence>MIASEIPELALRVETDRFGPFLFQVGVDTGRLQLPMQRVEDAHRRFVASPLAQVANQLEREVIASSIYGT</sequence>
<evidence type="ECO:0000313" key="1">
    <source>
        <dbReference type="EMBL" id="TXH84890.1"/>
    </source>
</evidence>
<organism evidence="1 2">
    <name type="scientific">Thauera aminoaromatica</name>
    <dbReference type="NCBI Taxonomy" id="164330"/>
    <lineage>
        <taxon>Bacteria</taxon>
        <taxon>Pseudomonadati</taxon>
        <taxon>Pseudomonadota</taxon>
        <taxon>Betaproteobacteria</taxon>
        <taxon>Rhodocyclales</taxon>
        <taxon>Zoogloeaceae</taxon>
        <taxon>Thauera</taxon>
    </lineage>
</organism>
<protein>
    <submittedName>
        <fullName evidence="1">Fic family protein</fullName>
    </submittedName>
</protein>
<feature type="non-terminal residue" evidence="1">
    <location>
        <position position="70"/>
    </location>
</feature>
<dbReference type="AlphaFoldDB" id="A0A5C7SMP4"/>
<name>A0A5C7SMP4_THASP</name>